<evidence type="ECO:0000313" key="2">
    <source>
        <dbReference type="Proteomes" id="UP000683310"/>
    </source>
</evidence>
<protein>
    <submittedName>
        <fullName evidence="1">DUF3558 domain-containing protein</fullName>
    </submittedName>
</protein>
<organism evidence="1 2">
    <name type="scientific">Nocardia tengchongensis</name>
    <dbReference type="NCBI Taxonomy" id="2055889"/>
    <lineage>
        <taxon>Bacteria</taxon>
        <taxon>Bacillati</taxon>
        <taxon>Actinomycetota</taxon>
        <taxon>Actinomycetes</taxon>
        <taxon>Mycobacteriales</taxon>
        <taxon>Nocardiaceae</taxon>
        <taxon>Nocardia</taxon>
    </lineage>
</organism>
<dbReference type="PROSITE" id="PS51257">
    <property type="entry name" value="PROKAR_LIPOPROTEIN"/>
    <property type="match status" value="1"/>
</dbReference>
<gene>
    <name evidence="1" type="ORF">KHQ06_14625</name>
</gene>
<dbReference type="Proteomes" id="UP000683310">
    <property type="component" value="Chromosome"/>
</dbReference>
<keyword evidence="2" id="KW-1185">Reference proteome</keyword>
<dbReference type="Pfam" id="PF12079">
    <property type="entry name" value="DUF3558"/>
    <property type="match status" value="1"/>
</dbReference>
<proteinExistence type="predicted"/>
<accession>A0ABX8CZM3</accession>
<dbReference type="EMBL" id="CP074371">
    <property type="protein sequence ID" value="QVI23925.1"/>
    <property type="molecule type" value="Genomic_DNA"/>
</dbReference>
<dbReference type="RefSeq" id="WP_213559992.1">
    <property type="nucleotide sequence ID" value="NZ_JBHXAJ010000008.1"/>
</dbReference>
<evidence type="ECO:0000313" key="1">
    <source>
        <dbReference type="EMBL" id="QVI23925.1"/>
    </source>
</evidence>
<name>A0ABX8CZM3_9NOCA</name>
<dbReference type="InterPro" id="IPR024520">
    <property type="entry name" value="DUF3558"/>
</dbReference>
<reference evidence="1 2" key="1">
    <citation type="submission" date="2021-04" db="EMBL/GenBank/DDBJ databases">
        <title>Nocardia tengchongensis.</title>
        <authorList>
            <person name="Zhuang k."/>
            <person name="Ran Y."/>
            <person name="Li W."/>
        </authorList>
    </citation>
    <scope>NUCLEOTIDE SEQUENCE [LARGE SCALE GENOMIC DNA]</scope>
    <source>
        <strain evidence="1 2">CFH S0057</strain>
    </source>
</reference>
<sequence length="170" mass="17198">MTRAGRAAVGIALIGLTVAGCGGSSEQRAAPATTTAAQAVLPSPDTVGLCGGVSDAEVAQATGSSGVQRVSVNPVSCAWQPAAGGDYAVVFHWFRGSSLEARRDQVTAGKPETVRVAGQSGIEWRGAQSCEVAVAFGDTDFIDWSERVSARSCQGVEQLAAATLTNAGQS</sequence>